<dbReference type="AlphaFoldDB" id="A0A9D2M2B8"/>
<reference evidence="1" key="2">
    <citation type="submission" date="2021-04" db="EMBL/GenBank/DDBJ databases">
        <authorList>
            <person name="Gilroy R."/>
        </authorList>
    </citation>
    <scope>NUCLEOTIDE SEQUENCE</scope>
    <source>
        <strain evidence="1">ChiBcec8-14828</strain>
    </source>
</reference>
<sequence>MELSLPEHFSVEEAASILGASKGLDERTRALIEKAFAAVKSAAAPKMCYVYLDEAQLAPLVQGKDLARHLKDCDGAVLFAVTLGGAVDALLRRTQLTDMAYAVIMDAAASVVAESAAEQAQQFLIAQTQEKGRYLTGRFSPGYGDSPLSLQTLFLKHLDAQRKIGLCATDTCLLTPRKSITAICGEASVPVKGALAGCATCALRETCQKRKEGNPCHGAV</sequence>
<protein>
    <submittedName>
        <fullName evidence="1">Methionine synthase</fullName>
    </submittedName>
</protein>
<name>A0A9D2M2B8_9FIRM</name>
<dbReference type="GO" id="GO:0008705">
    <property type="term" value="F:methionine synthase activity"/>
    <property type="evidence" value="ECO:0007669"/>
    <property type="project" value="InterPro"/>
</dbReference>
<reference evidence="1" key="1">
    <citation type="journal article" date="2021" name="PeerJ">
        <title>Extensive microbial diversity within the chicken gut microbiome revealed by metagenomics and culture.</title>
        <authorList>
            <person name="Gilroy R."/>
            <person name="Ravi A."/>
            <person name="Getino M."/>
            <person name="Pursley I."/>
            <person name="Horton D.L."/>
            <person name="Alikhan N.F."/>
            <person name="Baker D."/>
            <person name="Gharbi K."/>
            <person name="Hall N."/>
            <person name="Watson M."/>
            <person name="Adriaenssens E.M."/>
            <person name="Foster-Nyarko E."/>
            <person name="Jarju S."/>
            <person name="Secka A."/>
            <person name="Antonio M."/>
            <person name="Oren A."/>
            <person name="Chaudhuri R.R."/>
            <person name="La Ragione R."/>
            <person name="Hildebrand F."/>
            <person name="Pallen M.J."/>
        </authorList>
    </citation>
    <scope>NUCLEOTIDE SEQUENCE</scope>
    <source>
        <strain evidence="1">ChiBcec8-14828</strain>
    </source>
</reference>
<dbReference type="InterPro" id="IPR037010">
    <property type="entry name" value="VitB12-dep_Met_synth_activ_sf"/>
</dbReference>
<dbReference type="Proteomes" id="UP000824209">
    <property type="component" value="Unassembled WGS sequence"/>
</dbReference>
<evidence type="ECO:0000313" key="2">
    <source>
        <dbReference type="Proteomes" id="UP000824209"/>
    </source>
</evidence>
<comment type="caution">
    <text evidence="1">The sequence shown here is derived from an EMBL/GenBank/DDBJ whole genome shotgun (WGS) entry which is preliminary data.</text>
</comment>
<proteinExistence type="predicted"/>
<evidence type="ECO:0000313" key="1">
    <source>
        <dbReference type="EMBL" id="HJB40170.1"/>
    </source>
</evidence>
<dbReference type="Gene3D" id="3.40.109.40">
    <property type="match status" value="1"/>
</dbReference>
<organism evidence="1 2">
    <name type="scientific">Candidatus Ruthenibacterium avium</name>
    <dbReference type="NCBI Taxonomy" id="2838751"/>
    <lineage>
        <taxon>Bacteria</taxon>
        <taxon>Bacillati</taxon>
        <taxon>Bacillota</taxon>
        <taxon>Clostridia</taxon>
        <taxon>Eubacteriales</taxon>
        <taxon>Oscillospiraceae</taxon>
        <taxon>Ruthenibacterium</taxon>
    </lineage>
</organism>
<accession>A0A9D2M2B8</accession>
<dbReference type="SUPFAM" id="SSF56507">
    <property type="entry name" value="Methionine synthase activation domain-like"/>
    <property type="match status" value="1"/>
</dbReference>
<dbReference type="EMBL" id="DWYA01000060">
    <property type="protein sequence ID" value="HJB40170.1"/>
    <property type="molecule type" value="Genomic_DNA"/>
</dbReference>
<gene>
    <name evidence="1" type="ORF">H9943_07210</name>
</gene>